<feature type="binding site" evidence="5">
    <location>
        <position position="216"/>
    </location>
    <ligand>
        <name>substrate</name>
    </ligand>
</feature>
<proteinExistence type="inferred from homology"/>
<accession>A0A516GYB8</accession>
<dbReference type="AlphaFoldDB" id="A0A516GYB8"/>
<feature type="binding site" evidence="5">
    <location>
        <position position="209"/>
    </location>
    <ligand>
        <name>substrate</name>
    </ligand>
</feature>
<keyword evidence="8" id="KW-1185">Reference proteome</keyword>
<dbReference type="InterPro" id="IPR028614">
    <property type="entry name" value="GDP_fucose/colitose_synth"/>
</dbReference>
<dbReference type="Gene3D" id="3.40.50.720">
    <property type="entry name" value="NAD(P)-binding Rossmann-like Domain"/>
    <property type="match status" value="1"/>
</dbReference>
<keyword evidence="3 5" id="KW-0560">Oxidoreductase</keyword>
<feature type="binding site" evidence="5">
    <location>
        <position position="194"/>
    </location>
    <ligand>
        <name>substrate</name>
    </ligand>
</feature>
<feature type="binding site" evidence="5">
    <location>
        <position position="186"/>
    </location>
    <ligand>
        <name>NADP(+)</name>
        <dbReference type="ChEBI" id="CHEBI:58349"/>
    </ligand>
</feature>
<dbReference type="InterPro" id="IPR001509">
    <property type="entry name" value="Epimerase_deHydtase"/>
</dbReference>
<evidence type="ECO:0000256" key="3">
    <source>
        <dbReference type="ARBA" id="ARBA00023002"/>
    </source>
</evidence>
<reference evidence="7 8" key="1">
    <citation type="submission" date="2019-07" db="EMBL/GenBank/DDBJ databases">
        <title>Genome sequencing for Ferrovibrio sp. K5.</title>
        <authorList>
            <person name="Park S.-J."/>
        </authorList>
    </citation>
    <scope>NUCLEOTIDE SEQUENCE [LARGE SCALE GENOMIC DNA]</scope>
    <source>
        <strain evidence="7 8">K5</strain>
    </source>
</reference>
<dbReference type="Pfam" id="PF01370">
    <property type="entry name" value="Epimerase"/>
    <property type="match status" value="1"/>
</dbReference>
<evidence type="ECO:0000256" key="1">
    <source>
        <dbReference type="ARBA" id="ARBA00005959"/>
    </source>
</evidence>
<gene>
    <name evidence="5" type="primary">fcl</name>
    <name evidence="7" type="ORF">FNB15_03125</name>
</gene>
<feature type="binding site" evidence="5">
    <location>
        <position position="276"/>
    </location>
    <ligand>
        <name>substrate</name>
    </ligand>
</feature>
<dbReference type="GO" id="GO:0042351">
    <property type="term" value="P:'de novo' GDP-L-fucose biosynthetic process"/>
    <property type="evidence" value="ECO:0007669"/>
    <property type="project" value="UniProtKB-UniRule"/>
</dbReference>
<dbReference type="OrthoDB" id="9811425at2"/>
<dbReference type="GO" id="GO:0070401">
    <property type="term" value="F:NADP+ binding"/>
    <property type="evidence" value="ECO:0007669"/>
    <property type="project" value="UniProtKB-UniRule"/>
</dbReference>
<protein>
    <recommendedName>
        <fullName evidence="5">GDP-L-fucose synthase</fullName>
        <ecNumber evidence="5">1.1.1.271</ecNumber>
    </recommendedName>
    <alternativeName>
        <fullName evidence="5">GDP-4-keto-6-deoxy-D-mannose-3,5-epimerase-4-reductase</fullName>
    </alternativeName>
</protein>
<feature type="active site" description="Proton donor/acceptor" evidence="5">
    <location>
        <position position="143"/>
    </location>
</feature>
<keyword evidence="2 5" id="KW-0521">NADP</keyword>
<dbReference type="EMBL" id="CP041636">
    <property type="protein sequence ID" value="QDO96330.1"/>
    <property type="molecule type" value="Genomic_DNA"/>
</dbReference>
<comment type="pathway">
    <text evidence="5">Nucleotide-sugar biosynthesis; GDP-L-fucose biosynthesis via de novo pathway; GDP-L-fucose from GDP-alpha-D-mannose: step 2/2.</text>
</comment>
<feature type="site" description="Important for catalytic activity" evidence="5">
    <location>
        <position position="116"/>
    </location>
</feature>
<evidence type="ECO:0000259" key="6">
    <source>
        <dbReference type="Pfam" id="PF01370"/>
    </source>
</evidence>
<dbReference type="InterPro" id="IPR036291">
    <property type="entry name" value="NAD(P)-bd_dom_sf"/>
</dbReference>
<feature type="site" description="Important for catalytic activity" evidence="5">
    <location>
        <position position="114"/>
    </location>
</feature>
<evidence type="ECO:0000256" key="2">
    <source>
        <dbReference type="ARBA" id="ARBA00022857"/>
    </source>
</evidence>
<dbReference type="KEGG" id="fer:FNB15_03125"/>
<dbReference type="GO" id="GO:0050577">
    <property type="term" value="F:GDP-L-fucose synthase activity"/>
    <property type="evidence" value="ECO:0007669"/>
    <property type="project" value="UniProtKB-UniRule"/>
</dbReference>
<evidence type="ECO:0000313" key="7">
    <source>
        <dbReference type="EMBL" id="QDO96330.1"/>
    </source>
</evidence>
<dbReference type="GO" id="GO:0016853">
    <property type="term" value="F:isomerase activity"/>
    <property type="evidence" value="ECO:0007669"/>
    <property type="project" value="UniProtKB-KW"/>
</dbReference>
<evidence type="ECO:0000256" key="5">
    <source>
        <dbReference type="HAMAP-Rule" id="MF_00956"/>
    </source>
</evidence>
<dbReference type="CDD" id="cd05239">
    <property type="entry name" value="GDP_FS_SDR_e"/>
    <property type="match status" value="1"/>
</dbReference>
<comment type="catalytic activity">
    <reaction evidence="5">
        <text>GDP-beta-L-fucose + NADP(+) = GDP-4-dehydro-alpha-D-rhamnose + NADPH + H(+)</text>
        <dbReference type="Rhea" id="RHEA:18885"/>
        <dbReference type="ChEBI" id="CHEBI:15378"/>
        <dbReference type="ChEBI" id="CHEBI:57273"/>
        <dbReference type="ChEBI" id="CHEBI:57783"/>
        <dbReference type="ChEBI" id="CHEBI:57964"/>
        <dbReference type="ChEBI" id="CHEBI:58349"/>
        <dbReference type="EC" id="1.1.1.271"/>
    </reaction>
</comment>
<comment type="similarity">
    <text evidence="1 5">Belongs to the NAD(P)-dependent epimerase/dehydratase family. Fucose synthase subfamily.</text>
</comment>
<keyword evidence="5" id="KW-0511">Multifunctional enzyme</keyword>
<dbReference type="PANTHER" id="PTHR43238">
    <property type="entry name" value="GDP-L-FUCOSE SYNTHASE"/>
    <property type="match status" value="1"/>
</dbReference>
<dbReference type="RefSeq" id="WP_144067311.1">
    <property type="nucleotide sequence ID" value="NZ_CP041636.1"/>
</dbReference>
<dbReference type="PANTHER" id="PTHR43238:SF1">
    <property type="entry name" value="GDP-L-FUCOSE SYNTHASE"/>
    <property type="match status" value="1"/>
</dbReference>
<evidence type="ECO:0000313" key="8">
    <source>
        <dbReference type="Proteomes" id="UP000317496"/>
    </source>
</evidence>
<dbReference type="SUPFAM" id="SSF51735">
    <property type="entry name" value="NAD(P)-binding Rossmann-fold domains"/>
    <property type="match status" value="1"/>
</dbReference>
<evidence type="ECO:0000256" key="4">
    <source>
        <dbReference type="ARBA" id="ARBA00023235"/>
    </source>
</evidence>
<dbReference type="EC" id="1.1.1.271" evidence="5"/>
<name>A0A516GYB8_9PROT</name>
<keyword evidence="4 5" id="KW-0413">Isomerase</keyword>
<feature type="binding site" evidence="5">
    <location>
        <begin position="112"/>
        <end position="115"/>
    </location>
    <ligand>
        <name>NADP(+)</name>
        <dbReference type="ChEBI" id="CHEBI:58349"/>
    </ligand>
</feature>
<feature type="binding site" evidence="5">
    <location>
        <begin position="18"/>
        <end position="24"/>
    </location>
    <ligand>
        <name>NADP(+)</name>
        <dbReference type="ChEBI" id="CHEBI:58349"/>
    </ligand>
</feature>
<feature type="binding site" evidence="5">
    <location>
        <begin position="170"/>
        <end position="173"/>
    </location>
    <ligand>
        <name>NADP(+)</name>
        <dbReference type="ChEBI" id="CHEBI:58349"/>
    </ligand>
</feature>
<dbReference type="UniPathway" id="UPA00128">
    <property type="reaction ID" value="UER00191"/>
</dbReference>
<comment type="function">
    <text evidence="5">Catalyzes the two-step NADP-dependent conversion of GDP-4-dehydro-6-deoxy-D-mannose to GDP-fucose, involving an epimerase and a reductase reaction.</text>
</comment>
<dbReference type="Gene3D" id="3.90.25.10">
    <property type="entry name" value="UDP-galactose 4-epimerase, domain 1"/>
    <property type="match status" value="1"/>
</dbReference>
<dbReference type="Proteomes" id="UP000317496">
    <property type="component" value="Chromosome"/>
</dbReference>
<feature type="domain" description="NAD-dependent epimerase/dehydratase" evidence="6">
    <location>
        <begin position="14"/>
        <end position="244"/>
    </location>
</feature>
<organism evidence="7 8">
    <name type="scientific">Ferrovibrio terrae</name>
    <dbReference type="NCBI Taxonomy" id="2594003"/>
    <lineage>
        <taxon>Bacteria</taxon>
        <taxon>Pseudomonadati</taxon>
        <taxon>Pseudomonadota</taxon>
        <taxon>Alphaproteobacteria</taxon>
        <taxon>Rhodospirillales</taxon>
        <taxon>Rhodospirillaceae</taxon>
        <taxon>Ferrovibrio</taxon>
    </lineage>
</organism>
<feature type="binding site" evidence="5">
    <location>
        <position position="147"/>
    </location>
    <ligand>
        <name>NADP(+)</name>
        <dbReference type="ChEBI" id="CHEBI:58349"/>
    </ligand>
</feature>
<sequence length="319" mass="35606">MTSPEIFELAGKRIWVAGHRGMAGSALCRRLASENCEILTVDRQQVDLRRQEAVERWLGNTKPQVVFIAAATVGGIHANSTRPAEFIYNNMAIETNIVEAAYRADVEKLVFLASSCIYPRLAAQPITEDQLMTGPLEPTNEWYALAKIAGIKLCQAYRKQYGADFISVAPNNLYGRGDNYDPLQGHVVAALLAKFHKAKIDRAETVEIWGTGKPVREFLDVDDMADAVVFLTRRYSDYEHINVGTGIETSILELSQLVAEVVGWTGRFAHNLDKPDGMPRKVMDASRIAAMGWEPRVTLRDGLARAYQDYLTFLDVNRV</sequence>
<dbReference type="HAMAP" id="MF_00956">
    <property type="entry name" value="GDP_fucose_synth"/>
    <property type="match status" value="1"/>
</dbReference>